<dbReference type="OrthoDB" id="9063572at2"/>
<gene>
    <name evidence="2" type="ORF">C0Z16_23310</name>
    <name evidence="1" type="ORF">LMG27174_04968</name>
</gene>
<evidence type="ECO:0000313" key="3">
    <source>
        <dbReference type="Proteomes" id="UP000235659"/>
    </source>
</evidence>
<evidence type="ECO:0000313" key="1">
    <source>
        <dbReference type="EMBL" id="CAB3721059.1"/>
    </source>
</evidence>
<sequence>MSLPPLPPLLDETLRAVTRRYRLPSITAASAQTQRPSPATALALAIEQARAAMVHGEVPGEALKRAFVEALARMVHQAMRAESGDPAFQAMVLRHRAAQVREYASLSAHADRDRRLIHATVNAIAHPARQQRTLPGRQREALAQLHASASSASWTELYDTVPRLLDMPEIANEPQFERGLTRLVDGPELQRLRRLEALAADELVRQYVSLWDRHGPRSGSSTAAAQGSVSQQRGAAVEALAAQALEALARRLNETQPGLASYRVVTSMRVPASIPASPERAKSEWDVVLLRHAEAVHETAAWDVCLLVEAKASVDAATTDFPRLLRGLRLLAHAQQHVAYSFETQQGPVSLNGASLSALTTDEAGLTRAVLYCSDAPAEATPRLLSAASRMQLLSADASLEFASSLTDKQHADSRDLEPVWHQLLESPRWAAVLNQYPMLRQVRGLMVHTEDLVAAINGTAQNGRPPGHSVE</sequence>
<name>A0A2N7WFD9_9BURK</name>
<keyword evidence="3" id="KW-1185">Reference proteome</keyword>
<dbReference type="EMBL" id="CADIJZ010000020">
    <property type="protein sequence ID" value="CAB3721059.1"/>
    <property type="molecule type" value="Genomic_DNA"/>
</dbReference>
<dbReference type="EMBL" id="PNXY01000018">
    <property type="protein sequence ID" value="PMS28071.1"/>
    <property type="molecule type" value="Genomic_DNA"/>
</dbReference>
<organism evidence="1 4">
    <name type="scientific">Paraburkholderia rhynchosiae</name>
    <dbReference type="NCBI Taxonomy" id="487049"/>
    <lineage>
        <taxon>Bacteria</taxon>
        <taxon>Pseudomonadati</taxon>
        <taxon>Pseudomonadota</taxon>
        <taxon>Betaproteobacteria</taxon>
        <taxon>Burkholderiales</taxon>
        <taxon>Burkholderiaceae</taxon>
        <taxon>Paraburkholderia</taxon>
    </lineage>
</organism>
<dbReference type="Proteomes" id="UP000494205">
    <property type="component" value="Unassembled WGS sequence"/>
</dbReference>
<protein>
    <submittedName>
        <fullName evidence="2">3-deoxy-D-arabino-heptulosonate 7-phosphate synthase</fullName>
    </submittedName>
</protein>
<dbReference type="Proteomes" id="UP000235659">
    <property type="component" value="Unassembled WGS sequence"/>
</dbReference>
<dbReference type="RefSeq" id="WP_102634436.1">
    <property type="nucleotide sequence ID" value="NZ_CADIJZ010000020.1"/>
</dbReference>
<reference evidence="2 3" key="1">
    <citation type="submission" date="2018-01" db="EMBL/GenBank/DDBJ databases">
        <title>Whole genome analyses suggest that Burkholderia sensu lato contains two further novel genera in the rhizoxinica-symbiotica group Mycetohabitans gen. nov., and Trinickia gen. nov.: implications for the evolution of diazotrophy and nodulation in the Burkholderiaceae.</title>
        <authorList>
            <person name="Estrada-de los Santos P."/>
            <person name="Palmer M."/>
            <person name="Chavez-Ramirez B."/>
            <person name="Beukes C."/>
            <person name="Steenkamp E.T."/>
            <person name="Hirsch A.M."/>
            <person name="Manyaka P."/>
            <person name="Maluk M."/>
            <person name="Lafos M."/>
            <person name="Crook M."/>
            <person name="Gross E."/>
            <person name="Simon M.F."/>
            <person name="Bueno dos Reis Junior F."/>
            <person name="Poole P.S."/>
            <person name="Venter S.N."/>
            <person name="James E.K."/>
        </authorList>
    </citation>
    <scope>NUCLEOTIDE SEQUENCE [LARGE SCALE GENOMIC DNA]</scope>
    <source>
        <strain evidence="2 3">WSM 3937</strain>
    </source>
</reference>
<accession>A0A2N7WFD9</accession>
<evidence type="ECO:0000313" key="2">
    <source>
        <dbReference type="EMBL" id="PMS28071.1"/>
    </source>
</evidence>
<reference evidence="1 4" key="2">
    <citation type="submission" date="2020-04" db="EMBL/GenBank/DDBJ databases">
        <authorList>
            <person name="De Canck E."/>
        </authorList>
    </citation>
    <scope>NUCLEOTIDE SEQUENCE [LARGE SCALE GENOMIC DNA]</scope>
    <source>
        <strain evidence="1 4">LMG 27174</strain>
    </source>
</reference>
<evidence type="ECO:0000313" key="4">
    <source>
        <dbReference type="Proteomes" id="UP000494205"/>
    </source>
</evidence>
<proteinExistence type="predicted"/>
<dbReference type="AlphaFoldDB" id="A0A2N7WFD9"/>